<gene>
    <name evidence="2" type="primary">LOC100742470</name>
</gene>
<dbReference type="GeneID" id="100742470"/>
<dbReference type="InterPro" id="IPR006616">
    <property type="entry name" value="DM9_repeat"/>
</dbReference>
<proteinExistence type="predicted"/>
<dbReference type="PANTHER" id="PTHR31649:SF10">
    <property type="entry name" value="IP19903P-RELATED"/>
    <property type="match status" value="1"/>
</dbReference>
<dbReference type="AlphaFoldDB" id="A0A6P8LMS0"/>
<dbReference type="PANTHER" id="PTHR31649">
    <property type="entry name" value="AGAP009604-PA"/>
    <property type="match status" value="1"/>
</dbReference>
<dbReference type="SMART" id="SM00696">
    <property type="entry name" value="DM9"/>
    <property type="match status" value="2"/>
</dbReference>
<organism evidence="1 2">
    <name type="scientific">Bombus impatiens</name>
    <name type="common">Bumblebee</name>
    <dbReference type="NCBI Taxonomy" id="132113"/>
    <lineage>
        <taxon>Eukaryota</taxon>
        <taxon>Metazoa</taxon>
        <taxon>Ecdysozoa</taxon>
        <taxon>Arthropoda</taxon>
        <taxon>Hexapoda</taxon>
        <taxon>Insecta</taxon>
        <taxon>Pterygota</taxon>
        <taxon>Neoptera</taxon>
        <taxon>Endopterygota</taxon>
        <taxon>Hymenoptera</taxon>
        <taxon>Apocrita</taxon>
        <taxon>Aculeata</taxon>
        <taxon>Apoidea</taxon>
        <taxon>Anthophila</taxon>
        <taxon>Apidae</taxon>
        <taxon>Bombus</taxon>
        <taxon>Pyrobombus</taxon>
    </lineage>
</organism>
<protein>
    <submittedName>
        <fullName evidence="2">Uncharacterized protein LOC100742470 isoform X1</fullName>
    </submittedName>
</protein>
<sequence>MQGRGFNRHFGKSKFTHPCRTVTHSIPPTFQPHGYKWVRFTGARYFVPGMICVGKDLDGLNLVVGRALHHGDMLPAKVKPEHGVAYVCHNGSEHMKHDFEILMPAEFHWVHASNGYVPPHAVESGNTVEGEMLYVGRAFQNGIPCVGKVHRTHGVLYVPYEGREIPFRDYEVLVLS</sequence>
<accession>A0A6P8LMS0</accession>
<keyword evidence="1" id="KW-1185">Reference proteome</keyword>
<dbReference type="OrthoDB" id="1925699at2759"/>
<evidence type="ECO:0000313" key="1">
    <source>
        <dbReference type="Proteomes" id="UP000515180"/>
    </source>
</evidence>
<evidence type="ECO:0000313" key="2">
    <source>
        <dbReference type="RefSeq" id="XP_033176259.1"/>
    </source>
</evidence>
<dbReference type="RefSeq" id="XP_033176259.1">
    <property type="nucleotide sequence ID" value="XM_033320368.1"/>
</dbReference>
<name>A0A6P8LMS0_BOMIM</name>
<dbReference type="Proteomes" id="UP000515180">
    <property type="component" value="Unplaced"/>
</dbReference>
<reference evidence="2" key="1">
    <citation type="submission" date="2025-08" db="UniProtKB">
        <authorList>
            <consortium name="RefSeq"/>
        </authorList>
    </citation>
    <scope>IDENTIFICATION</scope>
</reference>
<dbReference type="Pfam" id="PF11901">
    <property type="entry name" value="DM9"/>
    <property type="match status" value="1"/>
</dbReference>